<dbReference type="RefSeq" id="WP_283211626.1">
    <property type="nucleotide sequence ID" value="NZ_JASGBI010000001.1"/>
</dbReference>
<dbReference type="Proteomes" id="UP001321580">
    <property type="component" value="Unassembled WGS sequence"/>
</dbReference>
<dbReference type="EMBL" id="JASGBI010000001">
    <property type="protein sequence ID" value="MDI9238143.1"/>
    <property type="molecule type" value="Genomic_DNA"/>
</dbReference>
<protein>
    <submittedName>
        <fullName evidence="1">Uncharacterized protein</fullName>
    </submittedName>
</protein>
<sequence>MRLVAMWGMGMTRHAGQLLTVGQLLAVIPAKAGIQPSVVARFAKGVMQSKGKGFRPKTGGLLLSWQK</sequence>
<gene>
    <name evidence="1" type="ORF">QLQ15_04370</name>
</gene>
<accession>A0ABT6XDZ0</accession>
<proteinExistence type="predicted"/>
<reference evidence="1 2" key="1">
    <citation type="submission" date="2023-05" db="EMBL/GenBank/DDBJ databases">
        <title>Lysobacter sp. strain LF1 Genome sequencing and assembly.</title>
        <authorList>
            <person name="Jung Y."/>
        </authorList>
    </citation>
    <scope>NUCLEOTIDE SEQUENCE [LARGE SCALE GENOMIC DNA]</scope>
    <source>
        <strain evidence="1 2">LF1</strain>
    </source>
</reference>
<comment type="caution">
    <text evidence="1">The sequence shown here is derived from an EMBL/GenBank/DDBJ whole genome shotgun (WGS) entry which is preliminary data.</text>
</comment>
<evidence type="ECO:0000313" key="1">
    <source>
        <dbReference type="EMBL" id="MDI9238143.1"/>
    </source>
</evidence>
<name>A0ABT6XDZ0_9GAMM</name>
<organism evidence="1 2">
    <name type="scientific">Lysobacter stagni</name>
    <dbReference type="NCBI Taxonomy" id="3045172"/>
    <lineage>
        <taxon>Bacteria</taxon>
        <taxon>Pseudomonadati</taxon>
        <taxon>Pseudomonadota</taxon>
        <taxon>Gammaproteobacteria</taxon>
        <taxon>Lysobacterales</taxon>
        <taxon>Lysobacteraceae</taxon>
        <taxon>Lysobacter</taxon>
    </lineage>
</organism>
<keyword evidence="2" id="KW-1185">Reference proteome</keyword>
<evidence type="ECO:0000313" key="2">
    <source>
        <dbReference type="Proteomes" id="UP001321580"/>
    </source>
</evidence>